<keyword evidence="1" id="KW-0812">Transmembrane</keyword>
<evidence type="ECO:0000256" key="1">
    <source>
        <dbReference type="SAM" id="Phobius"/>
    </source>
</evidence>
<keyword evidence="3" id="KW-1185">Reference proteome</keyword>
<sequence length="265" mass="29700">MDVLHHDHDHETPHVRPVPRKVEPAQTLQWLRKGFRDFQKAPADCLFYGAIFVLMAYLLGAYVDQAPELVITFATIFLLAGPFLAIGLYDIAKQMEAFDGHGRVKLLHSVASWRVNMPGFSLYAVLLAVLVFGWFRVSLLMFALFYDTAALPNLNEIVADSFNADNLEFLIAYFAVGFLFAQLVFSVSVVSIPLLLDKDVDTVTAMIASVRTVYRNVLTMGVWAAIIVAMTVVGFATYYLGLIIIMPVLALASWHAYRDLITFER</sequence>
<evidence type="ECO:0000313" key="3">
    <source>
        <dbReference type="Proteomes" id="UP000236416"/>
    </source>
</evidence>
<dbReference type="InterPro" id="IPR018692">
    <property type="entry name" value="DUF2189"/>
</dbReference>
<gene>
    <name evidence="2" type="ORF">C2134_00245</name>
</gene>
<evidence type="ECO:0008006" key="4">
    <source>
        <dbReference type="Google" id="ProtNLM"/>
    </source>
</evidence>
<feature type="transmembrane region" description="Helical" evidence="1">
    <location>
        <begin position="217"/>
        <end position="233"/>
    </location>
</feature>
<protein>
    <recommendedName>
        <fullName evidence="4">DUF2189 domain-containing protein</fullName>
    </recommendedName>
</protein>
<dbReference type="AlphaFoldDB" id="A0A2K4MUM1"/>
<feature type="transmembrane region" description="Helical" evidence="1">
    <location>
        <begin position="122"/>
        <end position="146"/>
    </location>
</feature>
<feature type="transmembrane region" description="Helical" evidence="1">
    <location>
        <begin position="170"/>
        <end position="196"/>
    </location>
</feature>
<keyword evidence="1" id="KW-0472">Membrane</keyword>
<feature type="transmembrane region" description="Helical" evidence="1">
    <location>
        <begin position="45"/>
        <end position="63"/>
    </location>
</feature>
<feature type="transmembrane region" description="Helical" evidence="1">
    <location>
        <begin position="69"/>
        <end position="89"/>
    </location>
</feature>
<dbReference type="Proteomes" id="UP000236416">
    <property type="component" value="Unassembled WGS sequence"/>
</dbReference>
<comment type="caution">
    <text evidence="2">The sequence shown here is derived from an EMBL/GenBank/DDBJ whole genome shotgun (WGS) entry which is preliminary data.</text>
</comment>
<proteinExistence type="predicted"/>
<dbReference type="Pfam" id="PF09955">
    <property type="entry name" value="DUF2189"/>
    <property type="match status" value="1"/>
</dbReference>
<organism evidence="2 3">
    <name type="scientific">Chromobacterium sinusclupearum</name>
    <dbReference type="NCBI Taxonomy" id="2077146"/>
    <lineage>
        <taxon>Bacteria</taxon>
        <taxon>Pseudomonadati</taxon>
        <taxon>Pseudomonadota</taxon>
        <taxon>Betaproteobacteria</taxon>
        <taxon>Neisseriales</taxon>
        <taxon>Chromobacteriaceae</taxon>
        <taxon>Chromobacterium</taxon>
    </lineage>
</organism>
<keyword evidence="1" id="KW-1133">Transmembrane helix</keyword>
<evidence type="ECO:0000313" key="2">
    <source>
        <dbReference type="EMBL" id="POB00693.1"/>
    </source>
</evidence>
<dbReference type="RefSeq" id="WP_103316549.1">
    <property type="nucleotide sequence ID" value="NZ_PPTF01000001.1"/>
</dbReference>
<name>A0A2K4MUM1_9NEIS</name>
<reference evidence="2 3" key="1">
    <citation type="submission" date="2018-01" db="EMBL/GenBank/DDBJ databases">
        <title>Genomic Sequence of Chromobacterium MWU13-2610 from wild cranberry bogs within the Cape Cod National Seashore.</title>
        <authorList>
            <person name="O'Hara-Hanley K."/>
            <person name="Soby S."/>
            <person name="Harrison A."/>
        </authorList>
    </citation>
    <scope>NUCLEOTIDE SEQUENCE [LARGE SCALE GENOMIC DNA]</scope>
    <source>
        <strain evidence="2 3">MWU13-2610</strain>
    </source>
</reference>
<accession>A0A2K4MUM1</accession>
<dbReference type="EMBL" id="PPTF01000001">
    <property type="protein sequence ID" value="POB00693.1"/>
    <property type="molecule type" value="Genomic_DNA"/>
</dbReference>
<feature type="transmembrane region" description="Helical" evidence="1">
    <location>
        <begin position="239"/>
        <end position="257"/>
    </location>
</feature>